<evidence type="ECO:0000313" key="23">
    <source>
        <dbReference type="EnsemblMetazoa" id="tetur03g01060.1"/>
    </source>
</evidence>
<dbReference type="AlphaFoldDB" id="T1JYP1"/>
<evidence type="ECO:0000256" key="18">
    <source>
        <dbReference type="ARBA" id="ARBA00084081"/>
    </source>
</evidence>
<keyword evidence="10" id="KW-0460">Magnesium</keyword>
<dbReference type="FunFam" id="3.30.200.20:FF:000280">
    <property type="entry name" value="membrane-associated tyrosine- and threonine-specific cdc2-inhibitory kinase"/>
    <property type="match status" value="1"/>
</dbReference>
<dbReference type="GO" id="GO:0005634">
    <property type="term" value="C:nucleus"/>
    <property type="evidence" value="ECO:0007669"/>
    <property type="project" value="TreeGrafter"/>
</dbReference>
<keyword evidence="13" id="KW-0131">Cell cycle</keyword>
<dbReference type="SUPFAM" id="SSF56112">
    <property type="entry name" value="Protein kinase-like (PK-like)"/>
    <property type="match status" value="1"/>
</dbReference>
<evidence type="ECO:0000256" key="12">
    <source>
        <dbReference type="ARBA" id="ARBA00023136"/>
    </source>
</evidence>
<evidence type="ECO:0000256" key="20">
    <source>
        <dbReference type="SAM" id="MobiDB-lite"/>
    </source>
</evidence>
<evidence type="ECO:0000256" key="2">
    <source>
        <dbReference type="ARBA" id="ARBA00012513"/>
    </source>
</evidence>
<evidence type="ECO:0000256" key="17">
    <source>
        <dbReference type="ARBA" id="ARBA00074601"/>
    </source>
</evidence>
<dbReference type="GO" id="GO:0046872">
    <property type="term" value="F:metal ion binding"/>
    <property type="evidence" value="ECO:0007669"/>
    <property type="project" value="UniProtKB-KW"/>
</dbReference>
<dbReference type="PROSITE" id="PS50011">
    <property type="entry name" value="PROTEIN_KINASE_DOM"/>
    <property type="match status" value="1"/>
</dbReference>
<evidence type="ECO:0000256" key="9">
    <source>
        <dbReference type="ARBA" id="ARBA00022840"/>
    </source>
</evidence>
<keyword evidence="7 19" id="KW-0547">Nucleotide-binding</keyword>
<feature type="binding site" evidence="19">
    <location>
        <position position="119"/>
    </location>
    <ligand>
        <name>ATP</name>
        <dbReference type="ChEBI" id="CHEBI:30616"/>
    </ligand>
</feature>
<dbReference type="EMBL" id="CAEY01001108">
    <property type="status" value="NOT_ANNOTATED_CDS"/>
    <property type="molecule type" value="Genomic_DNA"/>
</dbReference>
<reference evidence="23" key="2">
    <citation type="submission" date="2015-06" db="UniProtKB">
        <authorList>
            <consortium name="EnsemblMetazoa"/>
        </authorList>
    </citation>
    <scope>IDENTIFICATION</scope>
</reference>
<comment type="catalytic activity">
    <reaction evidence="16">
        <text>L-seryl-[protein] + ATP = O-phospho-L-seryl-[protein] + ADP + H(+)</text>
        <dbReference type="Rhea" id="RHEA:17989"/>
        <dbReference type="Rhea" id="RHEA-COMP:9863"/>
        <dbReference type="Rhea" id="RHEA-COMP:11604"/>
        <dbReference type="ChEBI" id="CHEBI:15378"/>
        <dbReference type="ChEBI" id="CHEBI:29999"/>
        <dbReference type="ChEBI" id="CHEBI:30616"/>
        <dbReference type="ChEBI" id="CHEBI:83421"/>
        <dbReference type="ChEBI" id="CHEBI:456216"/>
        <dbReference type="EC" id="2.7.11.1"/>
    </reaction>
</comment>
<feature type="domain" description="Protein kinase" evidence="22">
    <location>
        <begin position="89"/>
        <end position="337"/>
    </location>
</feature>
<feature type="transmembrane region" description="Helical" evidence="21">
    <location>
        <begin position="361"/>
        <end position="381"/>
    </location>
</feature>
<dbReference type="Proteomes" id="UP000015104">
    <property type="component" value="Unassembled WGS sequence"/>
</dbReference>
<comment type="subcellular location">
    <subcellularLocation>
        <location evidence="1">Golgi apparatus membrane</location>
        <topology evidence="1">Peripheral membrane protein</topology>
    </subcellularLocation>
</comment>
<evidence type="ECO:0000256" key="15">
    <source>
        <dbReference type="ARBA" id="ARBA00047899"/>
    </source>
</evidence>
<keyword evidence="21" id="KW-0812">Transmembrane</keyword>
<keyword evidence="5" id="KW-0808">Transferase</keyword>
<feature type="compositionally biased region" description="Basic residues" evidence="20">
    <location>
        <begin position="27"/>
        <end position="36"/>
    </location>
</feature>
<dbReference type="eggNOG" id="KOG0601">
    <property type="taxonomic scope" value="Eukaryota"/>
</dbReference>
<keyword evidence="4" id="KW-0597">Phosphoprotein</keyword>
<evidence type="ECO:0000256" key="10">
    <source>
        <dbReference type="ARBA" id="ARBA00022842"/>
    </source>
</evidence>
<evidence type="ECO:0000256" key="21">
    <source>
        <dbReference type="SAM" id="Phobius"/>
    </source>
</evidence>
<dbReference type="GO" id="GO:0000139">
    <property type="term" value="C:Golgi membrane"/>
    <property type="evidence" value="ECO:0007669"/>
    <property type="project" value="UniProtKB-SubCell"/>
</dbReference>
<keyword evidence="8" id="KW-0418">Kinase</keyword>
<keyword evidence="21" id="KW-1133">Transmembrane helix</keyword>
<evidence type="ECO:0000259" key="22">
    <source>
        <dbReference type="PROSITE" id="PS50011"/>
    </source>
</evidence>
<dbReference type="PANTHER" id="PTHR11042">
    <property type="entry name" value="EUKARYOTIC TRANSLATION INITIATION FACTOR 2-ALPHA KINASE EIF2-ALPHA KINASE -RELATED"/>
    <property type="match status" value="1"/>
</dbReference>
<dbReference type="PANTHER" id="PTHR11042:SF183">
    <property type="entry name" value="MEMBRANE-ASSOCIATED TYROSINE- AND THREONINE-SPECIFIC CDC2-INHIBITORY KINASE"/>
    <property type="match status" value="1"/>
</dbReference>
<dbReference type="STRING" id="32264.T1JYP1"/>
<keyword evidence="9 19" id="KW-0067">ATP-binding</keyword>
<dbReference type="GO" id="GO:0005524">
    <property type="term" value="F:ATP binding"/>
    <property type="evidence" value="ECO:0007669"/>
    <property type="project" value="UniProtKB-UniRule"/>
</dbReference>
<evidence type="ECO:0000256" key="19">
    <source>
        <dbReference type="PROSITE-ProRule" id="PRU10141"/>
    </source>
</evidence>
<dbReference type="GO" id="GO:0051321">
    <property type="term" value="P:meiotic cell cycle"/>
    <property type="evidence" value="ECO:0007669"/>
    <property type="project" value="TreeGrafter"/>
</dbReference>
<evidence type="ECO:0000313" key="24">
    <source>
        <dbReference type="Proteomes" id="UP000015104"/>
    </source>
</evidence>
<dbReference type="SMART" id="SM00220">
    <property type="entry name" value="S_TKc"/>
    <property type="match status" value="1"/>
</dbReference>
<organism evidence="23 24">
    <name type="scientific">Tetranychus urticae</name>
    <name type="common">Two-spotted spider mite</name>
    <dbReference type="NCBI Taxonomy" id="32264"/>
    <lineage>
        <taxon>Eukaryota</taxon>
        <taxon>Metazoa</taxon>
        <taxon>Ecdysozoa</taxon>
        <taxon>Arthropoda</taxon>
        <taxon>Chelicerata</taxon>
        <taxon>Arachnida</taxon>
        <taxon>Acari</taxon>
        <taxon>Acariformes</taxon>
        <taxon>Trombidiformes</taxon>
        <taxon>Prostigmata</taxon>
        <taxon>Eleutherengona</taxon>
        <taxon>Raphignathae</taxon>
        <taxon>Tetranychoidea</taxon>
        <taxon>Tetranychidae</taxon>
        <taxon>Tetranychus</taxon>
    </lineage>
</organism>
<keyword evidence="6" id="KW-0479">Metal-binding</keyword>
<dbReference type="EC" id="2.7.11.1" evidence="2"/>
<keyword evidence="24" id="KW-1185">Reference proteome</keyword>
<dbReference type="InterPro" id="IPR008271">
    <property type="entry name" value="Ser/Thr_kinase_AS"/>
</dbReference>
<dbReference type="HOGENOM" id="CLU_000288_25_3_1"/>
<dbReference type="InterPro" id="IPR000719">
    <property type="entry name" value="Prot_kinase_dom"/>
</dbReference>
<dbReference type="GO" id="GO:0110031">
    <property type="term" value="P:negative regulation of G2/MI transition of meiotic cell cycle"/>
    <property type="evidence" value="ECO:0007669"/>
    <property type="project" value="TreeGrafter"/>
</dbReference>
<dbReference type="Pfam" id="PF00069">
    <property type="entry name" value="Pkinase"/>
    <property type="match status" value="1"/>
</dbReference>
<accession>T1JYP1</accession>
<keyword evidence="3" id="KW-0723">Serine/threonine-protein kinase</keyword>
<dbReference type="InterPro" id="IPR017441">
    <property type="entry name" value="Protein_kinase_ATP_BS"/>
</dbReference>
<keyword evidence="11" id="KW-0333">Golgi apparatus</keyword>
<dbReference type="CDD" id="cd14050">
    <property type="entry name" value="PKc_Myt1"/>
    <property type="match status" value="1"/>
</dbReference>
<proteinExistence type="inferred from homology"/>
<keyword evidence="12 21" id="KW-0472">Membrane</keyword>
<evidence type="ECO:0000256" key="6">
    <source>
        <dbReference type="ARBA" id="ARBA00022723"/>
    </source>
</evidence>
<evidence type="ECO:0000256" key="4">
    <source>
        <dbReference type="ARBA" id="ARBA00022553"/>
    </source>
</evidence>
<evidence type="ECO:0000256" key="14">
    <source>
        <dbReference type="ARBA" id="ARBA00037982"/>
    </source>
</evidence>
<comment type="catalytic activity">
    <reaction evidence="15">
        <text>L-threonyl-[protein] + ATP = O-phospho-L-threonyl-[protein] + ADP + H(+)</text>
        <dbReference type="Rhea" id="RHEA:46608"/>
        <dbReference type="Rhea" id="RHEA-COMP:11060"/>
        <dbReference type="Rhea" id="RHEA-COMP:11605"/>
        <dbReference type="ChEBI" id="CHEBI:15378"/>
        <dbReference type="ChEBI" id="CHEBI:30013"/>
        <dbReference type="ChEBI" id="CHEBI:30616"/>
        <dbReference type="ChEBI" id="CHEBI:61977"/>
        <dbReference type="ChEBI" id="CHEBI:456216"/>
        <dbReference type="EC" id="2.7.11.1"/>
    </reaction>
</comment>
<feature type="region of interest" description="Disordered" evidence="20">
    <location>
        <begin position="27"/>
        <end position="52"/>
    </location>
</feature>
<evidence type="ECO:0000256" key="16">
    <source>
        <dbReference type="ARBA" id="ARBA00048679"/>
    </source>
</evidence>
<dbReference type="FunFam" id="1.10.510.10:FF:000315">
    <property type="entry name" value="membrane-associated tyrosine- and threonine-specific cdc2-inhibitory kinase"/>
    <property type="match status" value="1"/>
</dbReference>
<sequence>MVDNTPNIRPVPHFFNENVFLSKKARSSTPCKKKIPPRPPCKSLPPKGRLFSDSKTSRAQAVSFKESDFSTLSKDYDETRSESYFQQCFKIEKKIGSGSFGNVYKCISKDDGKYYAIKKSRERYKGKSDRDRRLQEVAKHEQLPGHPNLVKFYKAWEENGYLYIQTELCDCSLSEFLEINHDIAEPMVWNFLADLLSALKHLHERDLIHLDIKPDNIFISKDGLFKLGDFGLVVKASEIDIDEVTEGDPKYLAKELMQGKFTKAADIFSLGITTLELACDLEVPSNGNGWHQLREGKMPEHFFNKLTPELRKVILNMMHPDYKRRWTAEELLEYPPISRISRKRRYWIKWRSSLNFISDCFQWFIIFLMKIFLLSFVFSFIKKKFPHRRNSGSRTPPRKNFSPDWDQSFSDDDVFENSFLFSPLHDEMNSSFMSDRHLISDSFINNPNRFTSTASKIKRQSNLSTSSYMPLTPLRRSLFSNERPSLIARTPGLQDSFNERISFCDLSDDDDELNITNQMCPKNLEKIFDKMENEEDAVSMNNSFLHTF</sequence>
<dbReference type="EnsemblMetazoa" id="tetur03g01060.1">
    <property type="protein sequence ID" value="tetur03g01060.1"/>
    <property type="gene ID" value="tetur03g01060"/>
</dbReference>
<dbReference type="GO" id="GO:0004674">
    <property type="term" value="F:protein serine/threonine kinase activity"/>
    <property type="evidence" value="ECO:0007669"/>
    <property type="project" value="UniProtKB-KW"/>
</dbReference>
<evidence type="ECO:0000256" key="11">
    <source>
        <dbReference type="ARBA" id="ARBA00023034"/>
    </source>
</evidence>
<evidence type="ECO:0000256" key="8">
    <source>
        <dbReference type="ARBA" id="ARBA00022777"/>
    </source>
</evidence>
<evidence type="ECO:0000256" key="7">
    <source>
        <dbReference type="ARBA" id="ARBA00022741"/>
    </source>
</evidence>
<evidence type="ECO:0000256" key="5">
    <source>
        <dbReference type="ARBA" id="ARBA00022679"/>
    </source>
</evidence>
<evidence type="ECO:0000256" key="13">
    <source>
        <dbReference type="ARBA" id="ARBA00023306"/>
    </source>
</evidence>
<dbReference type="Gene3D" id="3.30.200.20">
    <property type="entry name" value="Phosphorylase Kinase, domain 1"/>
    <property type="match status" value="1"/>
</dbReference>
<name>T1JYP1_TETUR</name>
<dbReference type="InterPro" id="IPR050339">
    <property type="entry name" value="CC_SR_Kinase"/>
</dbReference>
<dbReference type="PROSITE" id="PS00107">
    <property type="entry name" value="PROTEIN_KINASE_ATP"/>
    <property type="match status" value="1"/>
</dbReference>
<dbReference type="InterPro" id="IPR011009">
    <property type="entry name" value="Kinase-like_dom_sf"/>
</dbReference>
<comment type="similarity">
    <text evidence="14">Belongs to the protein kinase superfamily. Ser/Thr protein kinase family. GCN2 subfamily.</text>
</comment>
<dbReference type="PROSITE" id="PS00108">
    <property type="entry name" value="PROTEIN_KINASE_ST"/>
    <property type="match status" value="1"/>
</dbReference>
<evidence type="ECO:0000256" key="3">
    <source>
        <dbReference type="ARBA" id="ARBA00022527"/>
    </source>
</evidence>
<dbReference type="Gene3D" id="1.10.510.10">
    <property type="entry name" value="Transferase(Phosphotransferase) domain 1"/>
    <property type="match status" value="1"/>
</dbReference>
<protein>
    <recommendedName>
        <fullName evidence="17">Membrane-associated tyrosine- and threonine-specific cdc2-inhibitory kinase</fullName>
        <ecNumber evidence="2">2.7.11.1</ecNumber>
    </recommendedName>
    <alternativeName>
        <fullName evidence="18">Myt1 kinase</fullName>
    </alternativeName>
</protein>
<evidence type="ECO:0000256" key="1">
    <source>
        <dbReference type="ARBA" id="ARBA00004395"/>
    </source>
</evidence>
<reference evidence="24" key="1">
    <citation type="submission" date="2011-08" db="EMBL/GenBank/DDBJ databases">
        <authorList>
            <person name="Rombauts S."/>
        </authorList>
    </citation>
    <scope>NUCLEOTIDE SEQUENCE</scope>
    <source>
        <strain evidence="24">London</strain>
    </source>
</reference>